<protein>
    <submittedName>
        <fullName evidence="1">Uncharacterized protein</fullName>
    </submittedName>
</protein>
<name>A0ABU7C184_9TELE</name>
<reference evidence="1 2" key="1">
    <citation type="submission" date="2021-07" db="EMBL/GenBank/DDBJ databases">
        <authorList>
            <person name="Palmer J.M."/>
        </authorList>
    </citation>
    <scope>NUCLEOTIDE SEQUENCE [LARGE SCALE GENOMIC DNA]</scope>
    <source>
        <strain evidence="1 2">AT_MEX2019</strain>
        <tissue evidence="1">Muscle</tissue>
    </source>
</reference>
<dbReference type="InterPro" id="IPR029055">
    <property type="entry name" value="Ntn_hydrolases_N"/>
</dbReference>
<keyword evidence="2" id="KW-1185">Reference proteome</keyword>
<evidence type="ECO:0000313" key="2">
    <source>
        <dbReference type="Proteomes" id="UP001345963"/>
    </source>
</evidence>
<sequence>MWRTGATEGFLELAPWHKYTVTMSVSAETKLNKHSTFSYKSFGSSSELADGSLPDGFTKKHDEGDQLTDPVHLKEWSPGSQEPFDLTKPTEMDEECCTLDTPVQVYAVSSIIAIGVTIALVIEIHLQPLAFIKGVVSDHERCTALSEKVLRDGGSSVDAAIVGALCLGIVHPHVRCWWVCDLFFKDLISRNTYKCLMIILIRVSL</sequence>
<dbReference type="SUPFAM" id="SSF56235">
    <property type="entry name" value="N-terminal nucleophile aminohydrolases (Ntn hydrolases)"/>
    <property type="match status" value="1"/>
</dbReference>
<gene>
    <name evidence="1" type="ORF">ATANTOWER_012424</name>
</gene>
<proteinExistence type="predicted"/>
<comment type="caution">
    <text evidence="1">The sequence shown here is derived from an EMBL/GenBank/DDBJ whole genome shotgun (WGS) entry which is preliminary data.</text>
</comment>
<accession>A0ABU7C184</accession>
<dbReference type="EMBL" id="JAHUTI010071487">
    <property type="protein sequence ID" value="MED6255630.1"/>
    <property type="molecule type" value="Genomic_DNA"/>
</dbReference>
<organism evidence="1 2">
    <name type="scientific">Ataeniobius toweri</name>
    <dbReference type="NCBI Taxonomy" id="208326"/>
    <lineage>
        <taxon>Eukaryota</taxon>
        <taxon>Metazoa</taxon>
        <taxon>Chordata</taxon>
        <taxon>Craniata</taxon>
        <taxon>Vertebrata</taxon>
        <taxon>Euteleostomi</taxon>
        <taxon>Actinopterygii</taxon>
        <taxon>Neopterygii</taxon>
        <taxon>Teleostei</taxon>
        <taxon>Neoteleostei</taxon>
        <taxon>Acanthomorphata</taxon>
        <taxon>Ovalentaria</taxon>
        <taxon>Atherinomorphae</taxon>
        <taxon>Cyprinodontiformes</taxon>
        <taxon>Goodeidae</taxon>
        <taxon>Ataeniobius</taxon>
    </lineage>
</organism>
<dbReference type="Proteomes" id="UP001345963">
    <property type="component" value="Unassembled WGS sequence"/>
</dbReference>
<evidence type="ECO:0000313" key="1">
    <source>
        <dbReference type="EMBL" id="MED6255630.1"/>
    </source>
</evidence>